<feature type="binding site" evidence="15">
    <location>
        <position position="170"/>
    </location>
    <ligand>
        <name>DNA</name>
        <dbReference type="ChEBI" id="CHEBI:16991"/>
    </ligand>
</feature>
<evidence type="ECO:0000256" key="9">
    <source>
        <dbReference type="ARBA" id="ARBA00023125"/>
    </source>
</evidence>
<dbReference type="FunFam" id="1.10.8.50:FF:000003">
    <property type="entry name" value="Formamidopyrimidine-DNA glycosylase"/>
    <property type="match status" value="1"/>
</dbReference>
<evidence type="ECO:0000256" key="12">
    <source>
        <dbReference type="ARBA" id="ARBA00023268"/>
    </source>
</evidence>
<organism evidence="18 19">
    <name type="scientific">Roseibium alexandrii</name>
    <dbReference type="NCBI Taxonomy" id="388408"/>
    <lineage>
        <taxon>Bacteria</taxon>
        <taxon>Pseudomonadati</taxon>
        <taxon>Pseudomonadota</taxon>
        <taxon>Alphaproteobacteria</taxon>
        <taxon>Hyphomicrobiales</taxon>
        <taxon>Stappiaceae</taxon>
        <taxon>Roseibium</taxon>
    </lineage>
</organism>
<keyword evidence="11 15" id="KW-0456">Lyase</keyword>
<comment type="function">
    <text evidence="15">Involved in base excision repair of DNA damaged by oxidation or by mutagenic agents. Acts as DNA glycosylase that recognizes and removes damaged bases. Has a preference for oxidized purines, such as 7,8-dihydro-8-oxoguanine (8-oxoG). Has AP (apurinic/apyrimidinic) lyase activity and introduces nicks in the DNA strand. Cleaves the DNA backbone by beta-delta elimination to generate a single-strand break at the site of the removed base with both 3'- and 5'-phosphates.</text>
</comment>
<evidence type="ECO:0000256" key="1">
    <source>
        <dbReference type="ARBA" id="ARBA00001668"/>
    </source>
</evidence>
<dbReference type="GO" id="GO:0140078">
    <property type="term" value="F:class I DNA-(apurinic or apyrimidinic site) endonuclease activity"/>
    <property type="evidence" value="ECO:0007669"/>
    <property type="project" value="UniProtKB-EC"/>
</dbReference>
<feature type="active site" description="Schiff-base intermediate with DNA" evidence="15">
    <location>
        <position position="2"/>
    </location>
</feature>
<keyword evidence="8 15" id="KW-0862">Zinc</keyword>
<dbReference type="OrthoDB" id="9800855at2"/>
<keyword evidence="9 15" id="KW-0238">DNA-binding</keyword>
<dbReference type="PANTHER" id="PTHR22993">
    <property type="entry name" value="FORMAMIDOPYRIMIDINE-DNA GLYCOSYLASE"/>
    <property type="match status" value="1"/>
</dbReference>
<dbReference type="InterPro" id="IPR015886">
    <property type="entry name" value="H2TH_FPG"/>
</dbReference>
<evidence type="ECO:0000256" key="6">
    <source>
        <dbReference type="ARBA" id="ARBA00022771"/>
    </source>
</evidence>
<proteinExistence type="inferred from homology"/>
<dbReference type="InterPro" id="IPR012319">
    <property type="entry name" value="FPG_cat"/>
</dbReference>
<feature type="active site" description="Proton donor; for delta-elimination activity" evidence="15">
    <location>
        <position position="287"/>
    </location>
</feature>
<dbReference type="Pfam" id="PF01149">
    <property type="entry name" value="Fapy_DNA_glyco"/>
    <property type="match status" value="1"/>
</dbReference>
<feature type="binding site" evidence="15">
    <location>
        <position position="127"/>
    </location>
    <ligand>
        <name>DNA</name>
        <dbReference type="ChEBI" id="CHEBI:16991"/>
    </ligand>
</feature>
<keyword evidence="12 15" id="KW-0511">Multifunctional enzyme</keyword>
<dbReference type="AlphaFoldDB" id="A0A0M7A9J1"/>
<dbReference type="SUPFAM" id="SSF46946">
    <property type="entry name" value="S13-like H2TH domain"/>
    <property type="match status" value="1"/>
</dbReference>
<dbReference type="EMBL" id="CXWD01000010">
    <property type="protein sequence ID" value="CTQ71291.1"/>
    <property type="molecule type" value="Genomic_DNA"/>
</dbReference>
<keyword evidence="6 15" id="KW-0863">Zinc-finger</keyword>
<feature type="binding site" evidence="15">
    <location>
        <position position="104"/>
    </location>
    <ligand>
        <name>DNA</name>
        <dbReference type="ChEBI" id="CHEBI:16991"/>
    </ligand>
</feature>
<keyword evidence="13 15" id="KW-0326">Glycosidase</keyword>
<evidence type="ECO:0000256" key="4">
    <source>
        <dbReference type="ARBA" id="ARBA00022723"/>
    </source>
</evidence>
<feature type="domain" description="Formamidopyrimidine-DNA glycosylase catalytic" evidence="17">
    <location>
        <begin position="2"/>
        <end position="130"/>
    </location>
</feature>
<evidence type="ECO:0000313" key="19">
    <source>
        <dbReference type="Proteomes" id="UP000053235"/>
    </source>
</evidence>
<evidence type="ECO:0000256" key="7">
    <source>
        <dbReference type="ARBA" id="ARBA00022801"/>
    </source>
</evidence>
<feature type="active site" description="Proton donor; for beta-elimination activity" evidence="15">
    <location>
        <position position="58"/>
    </location>
</feature>
<dbReference type="STRING" id="388408.LAX5112_02770"/>
<evidence type="ECO:0000259" key="17">
    <source>
        <dbReference type="PROSITE" id="PS51068"/>
    </source>
</evidence>
<accession>A0A0M7A9J1</accession>
<dbReference type="PANTHER" id="PTHR22993:SF9">
    <property type="entry name" value="FORMAMIDOPYRIMIDINE-DNA GLYCOSYLASE"/>
    <property type="match status" value="1"/>
</dbReference>
<evidence type="ECO:0000313" key="18">
    <source>
        <dbReference type="EMBL" id="CTQ71291.1"/>
    </source>
</evidence>
<dbReference type="SMART" id="SM01232">
    <property type="entry name" value="H2TH"/>
    <property type="match status" value="1"/>
</dbReference>
<evidence type="ECO:0000256" key="3">
    <source>
        <dbReference type="ARBA" id="ARBA00011245"/>
    </source>
</evidence>
<keyword evidence="5 15" id="KW-0227">DNA damage</keyword>
<feature type="domain" description="FPG-type" evidence="16">
    <location>
        <begin position="261"/>
        <end position="297"/>
    </location>
</feature>
<dbReference type="EC" id="3.2.2.23" evidence="15"/>
<reference evidence="19" key="1">
    <citation type="submission" date="2015-07" db="EMBL/GenBank/DDBJ databases">
        <authorList>
            <person name="Rodrigo-Torres Lidia"/>
            <person name="Arahal R.David."/>
        </authorList>
    </citation>
    <scope>NUCLEOTIDE SEQUENCE [LARGE SCALE GENOMIC DNA]</scope>
    <source>
        <strain evidence="19">CECT 5112</strain>
    </source>
</reference>
<dbReference type="InterPro" id="IPR010979">
    <property type="entry name" value="Ribosomal_uS13-like_H2TH"/>
</dbReference>
<dbReference type="NCBIfam" id="TIGR00577">
    <property type="entry name" value="fpg"/>
    <property type="match status" value="1"/>
</dbReference>
<dbReference type="NCBIfam" id="NF002211">
    <property type="entry name" value="PRK01103.1"/>
    <property type="match status" value="1"/>
</dbReference>
<dbReference type="CDD" id="cd08966">
    <property type="entry name" value="EcFpg-like_N"/>
    <property type="match status" value="1"/>
</dbReference>
<evidence type="ECO:0000256" key="10">
    <source>
        <dbReference type="ARBA" id="ARBA00023204"/>
    </source>
</evidence>
<dbReference type="InterPro" id="IPR020629">
    <property type="entry name" value="FPG_Glyclase"/>
</dbReference>
<gene>
    <name evidence="15 18" type="primary">mutM</name>
    <name evidence="15" type="synonym">fpg</name>
    <name evidence="18" type="ORF">LAX5112_02770</name>
</gene>
<keyword evidence="19" id="KW-1185">Reference proteome</keyword>
<keyword evidence="10 15" id="KW-0234">DNA repair</keyword>
<dbReference type="GO" id="GO:0034039">
    <property type="term" value="F:8-oxo-7,8-dihydroguanine DNA N-glycosylase activity"/>
    <property type="evidence" value="ECO:0007669"/>
    <property type="project" value="TreeGrafter"/>
</dbReference>
<keyword evidence="7 15" id="KW-0378">Hydrolase</keyword>
<evidence type="ECO:0000256" key="14">
    <source>
        <dbReference type="ARBA" id="ARBA00044632"/>
    </source>
</evidence>
<dbReference type="Gene3D" id="3.20.190.10">
    <property type="entry name" value="MutM-like, N-terminal"/>
    <property type="match status" value="1"/>
</dbReference>
<comment type="cofactor">
    <cofactor evidence="15">
        <name>Zn(2+)</name>
        <dbReference type="ChEBI" id="CHEBI:29105"/>
    </cofactor>
    <text evidence="15">Binds 1 zinc ion per subunit.</text>
</comment>
<dbReference type="EC" id="4.2.99.18" evidence="15"/>
<comment type="catalytic activity">
    <reaction evidence="14 15">
        <text>2'-deoxyribonucleotide-(2'-deoxyribose 5'-phosphate)-2'-deoxyribonucleotide-DNA = a 3'-end 2'-deoxyribonucleotide-(2,3-dehydro-2,3-deoxyribose 5'-phosphate)-DNA + a 5'-end 5'-phospho-2'-deoxyribonucleoside-DNA + H(+)</text>
        <dbReference type="Rhea" id="RHEA:66592"/>
        <dbReference type="Rhea" id="RHEA-COMP:13180"/>
        <dbReference type="Rhea" id="RHEA-COMP:16897"/>
        <dbReference type="Rhea" id="RHEA-COMP:17067"/>
        <dbReference type="ChEBI" id="CHEBI:15378"/>
        <dbReference type="ChEBI" id="CHEBI:136412"/>
        <dbReference type="ChEBI" id="CHEBI:157695"/>
        <dbReference type="ChEBI" id="CHEBI:167181"/>
        <dbReference type="EC" id="4.2.99.18"/>
    </reaction>
</comment>
<evidence type="ECO:0000256" key="2">
    <source>
        <dbReference type="ARBA" id="ARBA00009409"/>
    </source>
</evidence>
<dbReference type="Gene3D" id="1.10.8.50">
    <property type="match status" value="1"/>
</dbReference>
<comment type="similarity">
    <text evidence="2 15">Belongs to the FPG family.</text>
</comment>
<dbReference type="GO" id="GO:0006284">
    <property type="term" value="P:base-excision repair"/>
    <property type="evidence" value="ECO:0007669"/>
    <property type="project" value="InterPro"/>
</dbReference>
<dbReference type="PROSITE" id="PS51066">
    <property type="entry name" value="ZF_FPG_2"/>
    <property type="match status" value="1"/>
</dbReference>
<dbReference type="PROSITE" id="PS51068">
    <property type="entry name" value="FPG_CAT"/>
    <property type="match status" value="1"/>
</dbReference>
<evidence type="ECO:0000256" key="15">
    <source>
        <dbReference type="HAMAP-Rule" id="MF_00103"/>
    </source>
</evidence>
<dbReference type="Proteomes" id="UP000053235">
    <property type="component" value="Unassembled WGS sequence"/>
</dbReference>
<comment type="subunit">
    <text evidence="3 15">Monomer.</text>
</comment>
<evidence type="ECO:0000259" key="16">
    <source>
        <dbReference type="PROSITE" id="PS51066"/>
    </source>
</evidence>
<dbReference type="GO" id="GO:0003684">
    <property type="term" value="F:damaged DNA binding"/>
    <property type="evidence" value="ECO:0007669"/>
    <property type="project" value="InterPro"/>
</dbReference>
<feature type="active site" description="Proton donor" evidence="15">
    <location>
        <position position="3"/>
    </location>
</feature>
<sequence length="297" mass="32906">MPELPEVETVKRGLAPTFEGALLTKVDQNRPDLRFPFPDDFVERLTGRTVTALSRRSKYLLADTDSGDVLIMHLGMSGSFRIENAIDKSTPGEFAHERNKDPKHDHVVFHLSLPNDGSARIIYNDPRRFGFMDLVPRTDLSAHPYFRELGLEPLGNALSGEVLARLFAGRKSPLKAALLNQKLIAGLGNIYVCEALWRSGLSPKRLASTLVTKSGKPTKKADLLAQNIRLTLEDAILAGGSSLRDHTQADGTLGYFQHSFAVYDREGAPCRTPNCTGTVRRVVQSNRSTFYCPICQR</sequence>
<keyword evidence="4 15" id="KW-0479">Metal-binding</keyword>
<dbReference type="SUPFAM" id="SSF81624">
    <property type="entry name" value="N-terminal domain of MutM-like DNA repair proteins"/>
    <property type="match status" value="1"/>
</dbReference>
<protein>
    <recommendedName>
        <fullName evidence="15">Formamidopyrimidine-DNA glycosylase</fullName>
        <shortName evidence="15">Fapy-DNA glycosylase</shortName>
        <ecNumber evidence="15">3.2.2.23</ecNumber>
    </recommendedName>
    <alternativeName>
        <fullName evidence="15">DNA-(apurinic or apyrimidinic site) lyase MutM</fullName>
        <shortName evidence="15">AP lyase MutM</shortName>
        <ecNumber evidence="15">4.2.99.18</ecNumber>
    </alternativeName>
</protein>
<evidence type="ECO:0000256" key="8">
    <source>
        <dbReference type="ARBA" id="ARBA00022833"/>
    </source>
</evidence>
<dbReference type="SUPFAM" id="SSF57716">
    <property type="entry name" value="Glucocorticoid receptor-like (DNA-binding domain)"/>
    <property type="match status" value="1"/>
</dbReference>
<evidence type="ECO:0000256" key="5">
    <source>
        <dbReference type="ARBA" id="ARBA00022763"/>
    </source>
</evidence>
<dbReference type="InterPro" id="IPR000214">
    <property type="entry name" value="Znf_DNA_glyclase/AP_lyase"/>
</dbReference>
<dbReference type="InterPro" id="IPR035937">
    <property type="entry name" value="FPG_N"/>
</dbReference>
<comment type="catalytic activity">
    <reaction evidence="1 15">
        <text>Hydrolysis of DNA containing ring-opened 7-methylguanine residues, releasing 2,6-diamino-4-hydroxy-5-(N-methyl)formamidopyrimidine.</text>
        <dbReference type="EC" id="3.2.2.23"/>
    </reaction>
</comment>
<dbReference type="HAMAP" id="MF_00103">
    <property type="entry name" value="Fapy_DNA_glycosyl"/>
    <property type="match status" value="1"/>
</dbReference>
<evidence type="ECO:0000256" key="13">
    <source>
        <dbReference type="ARBA" id="ARBA00023295"/>
    </source>
</evidence>
<evidence type="ECO:0000256" key="11">
    <source>
        <dbReference type="ARBA" id="ARBA00023239"/>
    </source>
</evidence>
<dbReference type="GO" id="GO:0008270">
    <property type="term" value="F:zinc ion binding"/>
    <property type="evidence" value="ECO:0007669"/>
    <property type="project" value="UniProtKB-UniRule"/>
</dbReference>
<name>A0A0M7A9J1_9HYPH</name>
<dbReference type="Pfam" id="PF06831">
    <property type="entry name" value="H2TH"/>
    <property type="match status" value="1"/>
</dbReference>
<dbReference type="SMART" id="SM00898">
    <property type="entry name" value="Fapy_DNA_glyco"/>
    <property type="match status" value="1"/>
</dbReference>
<dbReference type="RefSeq" id="WP_055672324.1">
    <property type="nucleotide sequence ID" value="NZ_CXWD01000010.1"/>
</dbReference>